<sequence length="57" mass="6523">MSNLLTREVLDSAVIDRDVSQDLYTYDADVRGRDADGNTPRVIGTLDFHPWLHEFTD</sequence>
<dbReference type="HOGENOM" id="CLU_2995746_0_0_11"/>
<keyword evidence="2" id="KW-1185">Reference proteome</keyword>
<accession>D1BVZ2</accession>
<proteinExistence type="predicted"/>
<dbReference type="KEGG" id="xce:Xcel_0456"/>
<dbReference type="AlphaFoldDB" id="D1BVZ2"/>
<dbReference type="RefSeq" id="WP_012877239.1">
    <property type="nucleotide sequence ID" value="NC_013530.1"/>
</dbReference>
<gene>
    <name evidence="1" type="ordered locus">Xcel_0456</name>
</gene>
<dbReference type="Proteomes" id="UP000002255">
    <property type="component" value="Chromosome"/>
</dbReference>
<name>D1BVZ2_XYLCX</name>
<dbReference type="EMBL" id="CP001821">
    <property type="protein sequence ID" value="ACZ29495.1"/>
    <property type="molecule type" value="Genomic_DNA"/>
</dbReference>
<protein>
    <submittedName>
        <fullName evidence="1">Uncharacterized protein</fullName>
    </submittedName>
</protein>
<reference evidence="2" key="1">
    <citation type="submission" date="2009-11" db="EMBL/GenBank/DDBJ databases">
        <title>The complete chromosome of Xylanimonas cellulosilytica DSM 15894.</title>
        <authorList>
            <consortium name="US DOE Joint Genome Institute (JGI-PGF)"/>
            <person name="Lucas S."/>
            <person name="Copeland A."/>
            <person name="Lapidus A."/>
            <person name="Glavina del Rio T."/>
            <person name="Dalin E."/>
            <person name="Tice H."/>
            <person name="Bruce D."/>
            <person name="Goodwin L."/>
            <person name="Pitluck S."/>
            <person name="Kyrpides N."/>
            <person name="Mavromatis K."/>
            <person name="Ivanova N."/>
            <person name="Mikhailova N."/>
            <person name="Foster B."/>
            <person name="Clum A."/>
            <person name="Brettin T."/>
            <person name="Detter J.C."/>
            <person name="Han C."/>
            <person name="Larimer F."/>
            <person name="Land M."/>
            <person name="Hauser L."/>
            <person name="Markowitz V."/>
            <person name="Cheng J.F."/>
            <person name="Hugenholtz P."/>
            <person name="Woyke T."/>
            <person name="Wu D."/>
            <person name="Gehrich-Schroeter G."/>
            <person name="Schneider S."/>
            <person name="Pukall S.R."/>
            <person name="Klenk H.P."/>
            <person name="Eisen J.A."/>
        </authorList>
    </citation>
    <scope>NUCLEOTIDE SEQUENCE [LARGE SCALE GENOMIC DNA]</scope>
    <source>
        <strain evidence="2">DSM 15894 / CECT 5975 / LMG 20990 / XIL07</strain>
    </source>
</reference>
<reference evidence="1 2" key="2">
    <citation type="journal article" date="2010" name="Stand. Genomic Sci.">
        <title>Complete genome sequence of Xylanimonas cellulosilytica type strain (XIL07).</title>
        <authorList>
            <person name="Foster B."/>
            <person name="Pukall R."/>
            <person name="Abt B."/>
            <person name="Nolan M."/>
            <person name="Glavina Del Rio T."/>
            <person name="Chen F."/>
            <person name="Lucas S."/>
            <person name="Tice H."/>
            <person name="Pitluck S."/>
            <person name="Cheng J.-F."/>
            <person name="Chertkov O."/>
            <person name="Brettin T."/>
            <person name="Han C."/>
            <person name="Detter J.C."/>
            <person name="Bruce D."/>
            <person name="Goodwin L."/>
            <person name="Ivanova N."/>
            <person name="Mavromatis K."/>
            <person name="Pati A."/>
            <person name="Mikhailova N."/>
            <person name="Chen A."/>
            <person name="Palaniappan K."/>
            <person name="Land M."/>
            <person name="Hauser L."/>
            <person name="Chang Y.-J."/>
            <person name="Jeffries C.D."/>
            <person name="Chain P."/>
            <person name="Rohde M."/>
            <person name="Goeker M."/>
            <person name="Bristow J."/>
            <person name="Eisen J.A."/>
            <person name="Markowitz V."/>
            <person name="Hugenholtz P."/>
            <person name="Kyrpides N.C."/>
            <person name="Klenk H.-P."/>
            <person name="Lapidus A."/>
        </authorList>
    </citation>
    <scope>NUCLEOTIDE SEQUENCE [LARGE SCALE GENOMIC DNA]</scope>
    <source>
        <strain evidence="2">DSM 15894 / CECT 5975 / LMG 20990 / XIL07</strain>
    </source>
</reference>
<evidence type="ECO:0000313" key="2">
    <source>
        <dbReference type="Proteomes" id="UP000002255"/>
    </source>
</evidence>
<evidence type="ECO:0000313" key="1">
    <source>
        <dbReference type="EMBL" id="ACZ29495.1"/>
    </source>
</evidence>
<organism evidence="1 2">
    <name type="scientific">Xylanimonas cellulosilytica (strain DSM 15894 / JCM 12276 / CECT 5975 / KCTC 9989 / LMG 20990 / NBRC 107835 / XIL07)</name>
    <dbReference type="NCBI Taxonomy" id="446471"/>
    <lineage>
        <taxon>Bacteria</taxon>
        <taxon>Bacillati</taxon>
        <taxon>Actinomycetota</taxon>
        <taxon>Actinomycetes</taxon>
        <taxon>Micrococcales</taxon>
        <taxon>Promicromonosporaceae</taxon>
        <taxon>Xylanimonas</taxon>
    </lineage>
</organism>
<dbReference type="STRING" id="446471.Xcel_0456"/>